<name>A0A0F9DSG3_9ZZZZ</name>
<protein>
    <submittedName>
        <fullName evidence="1">Uncharacterized protein</fullName>
    </submittedName>
</protein>
<accession>A0A0F9DSG3</accession>
<dbReference type="AlphaFoldDB" id="A0A0F9DSG3"/>
<proteinExistence type="predicted"/>
<reference evidence="1" key="1">
    <citation type="journal article" date="2015" name="Nature">
        <title>Complex archaea that bridge the gap between prokaryotes and eukaryotes.</title>
        <authorList>
            <person name="Spang A."/>
            <person name="Saw J.H."/>
            <person name="Jorgensen S.L."/>
            <person name="Zaremba-Niedzwiedzka K."/>
            <person name="Martijn J."/>
            <person name="Lind A.E."/>
            <person name="van Eijk R."/>
            <person name="Schleper C."/>
            <person name="Guy L."/>
            <person name="Ettema T.J."/>
        </authorList>
    </citation>
    <scope>NUCLEOTIDE SEQUENCE</scope>
</reference>
<sequence>MTKELEKKWHKLLKLLKDKDIIDYDEKDELELESYKEKKIDKWWNS</sequence>
<evidence type="ECO:0000313" key="1">
    <source>
        <dbReference type="EMBL" id="KKL20606.1"/>
    </source>
</evidence>
<dbReference type="EMBL" id="LAZR01038033">
    <property type="protein sequence ID" value="KKL20606.1"/>
    <property type="molecule type" value="Genomic_DNA"/>
</dbReference>
<gene>
    <name evidence="1" type="ORF">LCGC14_2453800</name>
</gene>
<comment type="caution">
    <text evidence="1">The sequence shown here is derived from an EMBL/GenBank/DDBJ whole genome shotgun (WGS) entry which is preliminary data.</text>
</comment>
<organism evidence="1">
    <name type="scientific">marine sediment metagenome</name>
    <dbReference type="NCBI Taxonomy" id="412755"/>
    <lineage>
        <taxon>unclassified sequences</taxon>
        <taxon>metagenomes</taxon>
        <taxon>ecological metagenomes</taxon>
    </lineage>
</organism>